<name>A0A1B9XXK1_9FLAO</name>
<reference evidence="1 2" key="1">
    <citation type="submission" date="2016-06" db="EMBL/GenBank/DDBJ databases">
        <title>Draft Genome Sequence of Tenacibaculum soleae UCD-KL19.</title>
        <authorList>
            <person name="Eisen J.A."/>
            <person name="Coil D.A."/>
            <person name="Lujan K.M."/>
        </authorList>
    </citation>
    <scope>NUCLEOTIDE SEQUENCE [LARGE SCALE GENOMIC DNA]</scope>
    <source>
        <strain evidence="1 2">UCD-KL19</strain>
    </source>
</reference>
<organism evidence="1 2">
    <name type="scientific">Tenacibaculum soleae</name>
    <dbReference type="NCBI Taxonomy" id="447689"/>
    <lineage>
        <taxon>Bacteria</taxon>
        <taxon>Pseudomonadati</taxon>
        <taxon>Bacteroidota</taxon>
        <taxon>Flavobacteriia</taxon>
        <taxon>Flavobacteriales</taxon>
        <taxon>Flavobacteriaceae</taxon>
        <taxon>Tenacibaculum</taxon>
    </lineage>
</organism>
<dbReference type="AlphaFoldDB" id="A0A1B9XXK1"/>
<keyword evidence="2" id="KW-1185">Reference proteome</keyword>
<sequence>MKYGVTSSDFMIEMNKIISRSFLFSSQYKFNFLLSVQIFFTGTDKFKTTQKSLHYKQKNKGIYDFNYVKIQKNGVKLVLKDKVI</sequence>
<protein>
    <submittedName>
        <fullName evidence="1">Uncharacterized protein</fullName>
    </submittedName>
</protein>
<proteinExistence type="predicted"/>
<accession>A0A1B9XXK1</accession>
<evidence type="ECO:0000313" key="1">
    <source>
        <dbReference type="EMBL" id="OCK42283.1"/>
    </source>
</evidence>
<gene>
    <name evidence="1" type="ORF">BA195_11705</name>
</gene>
<evidence type="ECO:0000313" key="2">
    <source>
        <dbReference type="Proteomes" id="UP000093186"/>
    </source>
</evidence>
<comment type="caution">
    <text evidence="1">The sequence shown here is derived from an EMBL/GenBank/DDBJ whole genome shotgun (WGS) entry which is preliminary data.</text>
</comment>
<dbReference type="EMBL" id="MAKX01000024">
    <property type="protein sequence ID" value="OCK42283.1"/>
    <property type="molecule type" value="Genomic_DNA"/>
</dbReference>
<dbReference type="Proteomes" id="UP000093186">
    <property type="component" value="Unassembled WGS sequence"/>
</dbReference>